<feature type="signal peptide" evidence="1">
    <location>
        <begin position="1"/>
        <end position="26"/>
    </location>
</feature>
<protein>
    <submittedName>
        <fullName evidence="3">EF hand</fullName>
    </submittedName>
</protein>
<reference evidence="3 4" key="1">
    <citation type="submission" date="2016-11" db="EMBL/GenBank/DDBJ databases">
        <authorList>
            <person name="Varghese N."/>
            <person name="Submissions S."/>
        </authorList>
    </citation>
    <scope>NUCLEOTIDE SEQUENCE [LARGE SCALE GENOMIC DNA]</scope>
    <source>
        <strain evidence="3 4">DSM 28249</strain>
    </source>
</reference>
<gene>
    <name evidence="3" type="ORF">SAMN05443432_11199</name>
</gene>
<sequence length="234" mass="25044">MKRITTPTLALAALLAMGFSAGSAMSHDTGRQGSVATMPMHGMGMGDAHGWEHGQGYMHGSGMMQGYGMMGGPGMMGHPGMMGGPGMMPGQGGGYHGGPMMHGYGMMSGGGMMGHPGMMGGMFSRFDNDGDGRMSPGEMREGFAARMEEFDSDGDGSMTLEEFEAFHAAMIRNMVVDHFQALDENGDGRITSDEMSAPADRMERFQNMQQRWRDNHMQGGQPRGMGNGRMMNDD</sequence>
<dbReference type="AlphaFoldDB" id="A0A1M7KP90"/>
<accession>A0A1M7KP90</accession>
<dbReference type="GO" id="GO:0005509">
    <property type="term" value="F:calcium ion binding"/>
    <property type="evidence" value="ECO:0007669"/>
    <property type="project" value="InterPro"/>
</dbReference>
<dbReference type="SMART" id="SM00054">
    <property type="entry name" value="EFh"/>
    <property type="match status" value="3"/>
</dbReference>
<dbReference type="PROSITE" id="PS50222">
    <property type="entry name" value="EF_HAND_2"/>
    <property type="match status" value="1"/>
</dbReference>
<evidence type="ECO:0000313" key="4">
    <source>
        <dbReference type="Proteomes" id="UP000322545"/>
    </source>
</evidence>
<dbReference type="RefSeq" id="WP_223228457.1">
    <property type="nucleotide sequence ID" value="NZ_FRCB01000011.1"/>
</dbReference>
<proteinExistence type="predicted"/>
<dbReference type="Gene3D" id="1.10.238.10">
    <property type="entry name" value="EF-hand"/>
    <property type="match status" value="1"/>
</dbReference>
<dbReference type="InterPro" id="IPR011992">
    <property type="entry name" value="EF-hand-dom_pair"/>
</dbReference>
<dbReference type="PROSITE" id="PS00018">
    <property type="entry name" value="EF_HAND_1"/>
    <property type="match status" value="2"/>
</dbReference>
<feature type="chain" id="PRO_5012432611" evidence="1">
    <location>
        <begin position="27"/>
        <end position="234"/>
    </location>
</feature>
<name>A0A1M7KP90_9RHOB</name>
<keyword evidence="4" id="KW-1185">Reference proteome</keyword>
<dbReference type="InterPro" id="IPR002048">
    <property type="entry name" value="EF_hand_dom"/>
</dbReference>
<evidence type="ECO:0000256" key="1">
    <source>
        <dbReference type="SAM" id="SignalP"/>
    </source>
</evidence>
<dbReference type="Proteomes" id="UP000322545">
    <property type="component" value="Unassembled WGS sequence"/>
</dbReference>
<dbReference type="EMBL" id="FRCB01000011">
    <property type="protein sequence ID" value="SHM67208.1"/>
    <property type="molecule type" value="Genomic_DNA"/>
</dbReference>
<evidence type="ECO:0000259" key="2">
    <source>
        <dbReference type="PROSITE" id="PS50222"/>
    </source>
</evidence>
<organism evidence="3 4">
    <name type="scientific">Roseovarius litoreus</name>
    <dbReference type="NCBI Taxonomy" id="1155722"/>
    <lineage>
        <taxon>Bacteria</taxon>
        <taxon>Pseudomonadati</taxon>
        <taxon>Pseudomonadota</taxon>
        <taxon>Alphaproteobacteria</taxon>
        <taxon>Rhodobacterales</taxon>
        <taxon>Roseobacteraceae</taxon>
        <taxon>Roseovarius</taxon>
    </lineage>
</organism>
<dbReference type="SUPFAM" id="SSF47473">
    <property type="entry name" value="EF-hand"/>
    <property type="match status" value="1"/>
</dbReference>
<dbReference type="Pfam" id="PF13202">
    <property type="entry name" value="EF-hand_5"/>
    <property type="match status" value="3"/>
</dbReference>
<dbReference type="InterPro" id="IPR018247">
    <property type="entry name" value="EF_Hand_1_Ca_BS"/>
</dbReference>
<feature type="domain" description="EF-hand" evidence="2">
    <location>
        <begin position="138"/>
        <end position="173"/>
    </location>
</feature>
<evidence type="ECO:0000313" key="3">
    <source>
        <dbReference type="EMBL" id="SHM67208.1"/>
    </source>
</evidence>
<keyword evidence="1" id="KW-0732">Signal</keyword>